<dbReference type="WBParaSite" id="MBELARI_LOCUS16212">
    <property type="protein sequence ID" value="MBELARI_LOCUS16212"/>
    <property type="gene ID" value="MBELARI_LOCUS16212"/>
</dbReference>
<accession>A0AAF3EQC0</accession>
<dbReference type="Pfam" id="PF09133">
    <property type="entry name" value="SANTA"/>
    <property type="match status" value="2"/>
</dbReference>
<feature type="compositionally biased region" description="Acidic residues" evidence="1">
    <location>
        <begin position="385"/>
        <end position="395"/>
    </location>
</feature>
<proteinExistence type="predicted"/>
<sequence length="880" mass="100558">METTYGEAIDLKLWYLKLARGLKTVRVAGFRALDENNLQKYISSPIVGRESAVCVFSKNHAYRLLGSMDEEAAEMDGFPRELVSFFRNGFPVNWEELLVEYFEEASFDKSQWAPDGETAQRTVIGSRVRSSYGQHYATFADNTATAPRRSILRKSLLATVIDNDEPLSKSVKRKSVQIVAPIEDREEERIERGRDQGRTDETTRTPKTISSNTPTALSNCPKVAAILDRAQKQPVIELNFWMFIFVAEKTTPTIHLKGHAYDEEAREWTPVQTTEIAHVDEEDRKIVYTKNASRYKLAVMDDVDNYGLPKWVDETFAQGFPNNWKQQLLGIYYDFVPAADIEKELSGKREDDTLKKRRSLRLSFPDTAEHANSKTNMKQKKNEEEPPETSDDEEELMRAARRVERRMRKEKKRKKMMKKRLSMVPEQDPNEDTQTDKDDALFKRPFAMNPVNRKRTISPQVARKAIIPGITRTEDLKTTRSGRLVHSPLAQWAGEYKIFDKDGNLIGVDGIITQTQMTISRKSGADAASIGQFYGCAASPLRKTKQAQKFLQRPEEEPKVIRKKTVKRREEEFDDSMYTNEEDSCIEHLKAEFGYSASPVTPGGPLRKRAFNTQICSDESEESDYEPEKPKKKKRSSEKRIKDPNDPVFIAKQRETLMNNITQTELHRFKLGLKMNNPTSDREWQALAIKLKPKLDIDAWKKLAETRLNWKPKVEEKTRDASAASSRITARQGTIAYQLQADKFTRDYVRTGGNDDYFEANKENTSLDEETTNVFDADDSIIELMTTPNPPPAKGKNGKGKTGSKGSQLALRKRNATRGRDNGLMDLIEQEEETGVTGGPRASFTPTIDSTKRENNQRYISHLRNQSTINSSNSFFYGKY</sequence>
<dbReference type="InterPro" id="IPR039110">
    <property type="entry name" value="KNL2-like"/>
</dbReference>
<evidence type="ECO:0000313" key="3">
    <source>
        <dbReference type="Proteomes" id="UP000887575"/>
    </source>
</evidence>
<dbReference type="InterPro" id="IPR015216">
    <property type="entry name" value="SANTA"/>
</dbReference>
<dbReference type="Proteomes" id="UP000887575">
    <property type="component" value="Unassembled WGS sequence"/>
</dbReference>
<keyword evidence="3" id="KW-1185">Reference proteome</keyword>
<feature type="region of interest" description="Disordered" evidence="1">
    <location>
        <begin position="785"/>
        <end position="823"/>
    </location>
</feature>
<protein>
    <recommendedName>
        <fullName evidence="2">SANTA domain-containing protein</fullName>
    </recommendedName>
</protein>
<feature type="region of interest" description="Disordered" evidence="1">
    <location>
        <begin position="617"/>
        <end position="646"/>
    </location>
</feature>
<name>A0AAF3EQC0_9BILA</name>
<organism evidence="3 4">
    <name type="scientific">Mesorhabditis belari</name>
    <dbReference type="NCBI Taxonomy" id="2138241"/>
    <lineage>
        <taxon>Eukaryota</taxon>
        <taxon>Metazoa</taxon>
        <taxon>Ecdysozoa</taxon>
        <taxon>Nematoda</taxon>
        <taxon>Chromadorea</taxon>
        <taxon>Rhabditida</taxon>
        <taxon>Rhabditina</taxon>
        <taxon>Rhabditomorpha</taxon>
        <taxon>Rhabditoidea</taxon>
        <taxon>Rhabditidae</taxon>
        <taxon>Mesorhabditinae</taxon>
        <taxon>Mesorhabditis</taxon>
    </lineage>
</organism>
<feature type="domain" description="SANTA" evidence="2">
    <location>
        <begin position="236"/>
        <end position="326"/>
    </location>
</feature>
<evidence type="ECO:0000256" key="1">
    <source>
        <dbReference type="SAM" id="MobiDB-lite"/>
    </source>
</evidence>
<feature type="region of interest" description="Disordered" evidence="1">
    <location>
        <begin position="350"/>
        <end position="437"/>
    </location>
</feature>
<dbReference type="GO" id="GO:0000775">
    <property type="term" value="C:chromosome, centromeric region"/>
    <property type="evidence" value="ECO:0007669"/>
    <property type="project" value="TreeGrafter"/>
</dbReference>
<feature type="compositionally biased region" description="Basic residues" evidence="1">
    <location>
        <begin position="403"/>
        <end position="421"/>
    </location>
</feature>
<feature type="domain" description="SANTA" evidence="2">
    <location>
        <begin position="9"/>
        <end position="96"/>
    </location>
</feature>
<evidence type="ECO:0000259" key="2">
    <source>
        <dbReference type="Pfam" id="PF09133"/>
    </source>
</evidence>
<reference evidence="4" key="1">
    <citation type="submission" date="2024-02" db="UniProtKB">
        <authorList>
            <consortium name="WormBaseParasite"/>
        </authorList>
    </citation>
    <scope>IDENTIFICATION</scope>
</reference>
<dbReference type="PANTHER" id="PTHR16124">
    <property type="entry name" value="MIS18-BINDING PROTEIN 1"/>
    <property type="match status" value="1"/>
</dbReference>
<dbReference type="AlphaFoldDB" id="A0AAF3EQC0"/>
<feature type="compositionally biased region" description="Basic and acidic residues" evidence="1">
    <location>
        <begin position="187"/>
        <end position="204"/>
    </location>
</feature>
<feature type="region of interest" description="Disordered" evidence="1">
    <location>
        <begin position="185"/>
        <end position="215"/>
    </location>
</feature>
<dbReference type="PANTHER" id="PTHR16124:SF3">
    <property type="entry name" value="MIS18-BINDING PROTEIN 1"/>
    <property type="match status" value="1"/>
</dbReference>
<evidence type="ECO:0000313" key="4">
    <source>
        <dbReference type="WBParaSite" id="MBELARI_LOCUS16212"/>
    </source>
</evidence>
<feature type="compositionally biased region" description="Polar residues" evidence="1">
    <location>
        <begin position="205"/>
        <end position="215"/>
    </location>
</feature>